<dbReference type="PANTHER" id="PTHR43881:SF1">
    <property type="entry name" value="GAMMA-GLUTAMYLTRANSPEPTIDASE (AFU_ORTHOLOGUE AFUA_4G13580)"/>
    <property type="match status" value="1"/>
</dbReference>
<feature type="non-terminal residue" evidence="1">
    <location>
        <position position="1"/>
    </location>
</feature>
<dbReference type="Proteomes" id="UP000789342">
    <property type="component" value="Unassembled WGS sequence"/>
</dbReference>
<evidence type="ECO:0000313" key="1">
    <source>
        <dbReference type="EMBL" id="CAG8787727.1"/>
    </source>
</evidence>
<organism evidence="1 2">
    <name type="scientific">Acaulospora morrowiae</name>
    <dbReference type="NCBI Taxonomy" id="94023"/>
    <lineage>
        <taxon>Eukaryota</taxon>
        <taxon>Fungi</taxon>
        <taxon>Fungi incertae sedis</taxon>
        <taxon>Mucoromycota</taxon>
        <taxon>Glomeromycotina</taxon>
        <taxon>Glomeromycetes</taxon>
        <taxon>Diversisporales</taxon>
        <taxon>Acaulosporaceae</taxon>
        <taxon>Acaulospora</taxon>
    </lineage>
</organism>
<protein>
    <submittedName>
        <fullName evidence="1">4394_t:CDS:1</fullName>
    </submittedName>
</protein>
<accession>A0A9N9JQL6</accession>
<dbReference type="EMBL" id="CAJVPV010058295">
    <property type="protein sequence ID" value="CAG8787727.1"/>
    <property type="molecule type" value="Genomic_DNA"/>
</dbReference>
<keyword evidence="2" id="KW-1185">Reference proteome</keyword>
<dbReference type="InterPro" id="IPR029055">
    <property type="entry name" value="Ntn_hydrolases_N"/>
</dbReference>
<sequence>AIPSLVTKNQDLWLTFGVMGAYMQPQGHVQVLLNLIHHQFNPQVALDAPRIMIEPFNKSLSVSE</sequence>
<gene>
    <name evidence="1" type="ORF">AMORRO_LOCUS17875</name>
</gene>
<evidence type="ECO:0000313" key="2">
    <source>
        <dbReference type="Proteomes" id="UP000789342"/>
    </source>
</evidence>
<dbReference type="SUPFAM" id="SSF56235">
    <property type="entry name" value="N-terminal nucleophile aminohydrolases (Ntn hydrolases)"/>
    <property type="match status" value="1"/>
</dbReference>
<dbReference type="Gene3D" id="3.60.20.40">
    <property type="match status" value="1"/>
</dbReference>
<dbReference type="InterPro" id="IPR052896">
    <property type="entry name" value="GGT-like_enzyme"/>
</dbReference>
<dbReference type="Pfam" id="PF01019">
    <property type="entry name" value="G_glu_transpept"/>
    <property type="match status" value="1"/>
</dbReference>
<dbReference type="PANTHER" id="PTHR43881">
    <property type="entry name" value="GAMMA-GLUTAMYLTRANSPEPTIDASE (AFU_ORTHOLOGUE AFUA_4G13580)"/>
    <property type="match status" value="1"/>
</dbReference>
<dbReference type="InterPro" id="IPR043137">
    <property type="entry name" value="GGT_ssub_C"/>
</dbReference>
<dbReference type="OrthoDB" id="2015213at2759"/>
<proteinExistence type="predicted"/>
<reference evidence="1" key="1">
    <citation type="submission" date="2021-06" db="EMBL/GenBank/DDBJ databases">
        <authorList>
            <person name="Kallberg Y."/>
            <person name="Tangrot J."/>
            <person name="Rosling A."/>
        </authorList>
    </citation>
    <scope>NUCLEOTIDE SEQUENCE</scope>
    <source>
        <strain evidence="1">CL551</strain>
    </source>
</reference>
<feature type="non-terminal residue" evidence="1">
    <location>
        <position position="64"/>
    </location>
</feature>
<comment type="caution">
    <text evidence="1">The sequence shown here is derived from an EMBL/GenBank/DDBJ whole genome shotgun (WGS) entry which is preliminary data.</text>
</comment>
<name>A0A9N9JQL6_9GLOM</name>
<dbReference type="AlphaFoldDB" id="A0A9N9JQL6"/>